<dbReference type="PANTHER" id="PTHR22895:SF0">
    <property type="entry name" value="ARMADILLO REPEAT-CONTAINING PROTEIN 6"/>
    <property type="match status" value="1"/>
</dbReference>
<evidence type="ECO:0000256" key="1">
    <source>
        <dbReference type="ARBA" id="ARBA00022737"/>
    </source>
</evidence>
<dbReference type="InParanoid" id="D7G427"/>
<dbReference type="AlphaFoldDB" id="D7G427"/>
<evidence type="ECO:0000313" key="4">
    <source>
        <dbReference type="EMBL" id="CBJ27062.1"/>
    </source>
</evidence>
<proteinExistence type="predicted"/>
<dbReference type="InterPro" id="IPR011989">
    <property type="entry name" value="ARM-like"/>
</dbReference>
<name>D7G427_ECTSI</name>
<dbReference type="PROSITE" id="PS50176">
    <property type="entry name" value="ARM_REPEAT"/>
    <property type="match status" value="1"/>
</dbReference>
<dbReference type="SUPFAM" id="SSF48371">
    <property type="entry name" value="ARM repeat"/>
    <property type="match status" value="1"/>
</dbReference>
<sequence>MAKFITQETFDEVVKENMEDFDMDRESAARDAVGQFNAQGADLSNVDTSADGVRKDARATIRDHVERLRGFDFNGGGKGEGFPESGCLEALSSLGNMCREEGAAGESNRAAVGEAGGVGAIARFLGGDADESPPSSVVLAALNTLQDVCRYSERNRDAFIYTNMDQLTSLLLRWTNNPLPDIDSRSANGPDDVALGDNDARVEGTVGPEAISGDGESIDKDKDKDKDKALLVAAGLKTVRIVCTKVENNKGSFMRRKGADVLVETLRRYGAGEGRDAAVTREACAALRSVTLGDDRRKDFSGTYDNVKALVSAGVIPLLLEAARDSEEDSATLSPVFLALKQLAANDESVKLVVENGGLDLVSGAVVAFPQEAVVCRTALSLFRNISANDVLKTRLLHEGGLRLVLGCMAQHQNDKTLQEHGCATMAAMSLRSPPNGAQIVREGGITAVVQAMRRHPTVQPLQRQACLCIRNIAARGPSLRPTMLDEGCEAVLREAGKLRGCVDEAYGALRDLQCEVGLVTMGESGKVQIGVTAFGEEKPNFNPSLQETKDLGERIEGSATAPAHSGHRL</sequence>
<keyword evidence="5" id="KW-1185">Reference proteome</keyword>
<accession>D7G427</accession>
<dbReference type="STRING" id="2880.D7G427"/>
<evidence type="ECO:0000256" key="2">
    <source>
        <dbReference type="PROSITE-ProRule" id="PRU00259"/>
    </source>
</evidence>
<dbReference type="InterPro" id="IPR016024">
    <property type="entry name" value="ARM-type_fold"/>
</dbReference>
<keyword evidence="1" id="KW-0677">Repeat</keyword>
<gene>
    <name evidence="4" type="ORF">Esi_0054_0122</name>
</gene>
<dbReference type="eggNOG" id="KOG4199">
    <property type="taxonomic scope" value="Eukaryota"/>
</dbReference>
<protein>
    <submittedName>
        <fullName evidence="4">Uncharacterized protein</fullName>
    </submittedName>
</protein>
<dbReference type="OrthoDB" id="449062at2759"/>
<organism evidence="4 5">
    <name type="scientific">Ectocarpus siliculosus</name>
    <name type="common">Brown alga</name>
    <name type="synonym">Conferva siliculosa</name>
    <dbReference type="NCBI Taxonomy" id="2880"/>
    <lineage>
        <taxon>Eukaryota</taxon>
        <taxon>Sar</taxon>
        <taxon>Stramenopiles</taxon>
        <taxon>Ochrophyta</taxon>
        <taxon>PX clade</taxon>
        <taxon>Phaeophyceae</taxon>
        <taxon>Ectocarpales</taxon>
        <taxon>Ectocarpaceae</taxon>
        <taxon>Ectocarpus</taxon>
    </lineage>
</organism>
<evidence type="ECO:0000313" key="5">
    <source>
        <dbReference type="Proteomes" id="UP000002630"/>
    </source>
</evidence>
<dbReference type="PANTHER" id="PTHR22895">
    <property type="entry name" value="ARMADILLO REPEAT-CONTAINING PROTEIN 6"/>
    <property type="match status" value="1"/>
</dbReference>
<dbReference type="InterPro" id="IPR000225">
    <property type="entry name" value="Armadillo"/>
</dbReference>
<reference evidence="4 5" key="1">
    <citation type="journal article" date="2010" name="Nature">
        <title>The Ectocarpus genome and the independent evolution of multicellularity in brown algae.</title>
        <authorList>
            <person name="Cock J.M."/>
            <person name="Sterck L."/>
            <person name="Rouze P."/>
            <person name="Scornet D."/>
            <person name="Allen A.E."/>
            <person name="Amoutzias G."/>
            <person name="Anthouard V."/>
            <person name="Artiguenave F."/>
            <person name="Aury J.M."/>
            <person name="Badger J.H."/>
            <person name="Beszteri B."/>
            <person name="Billiau K."/>
            <person name="Bonnet E."/>
            <person name="Bothwell J.H."/>
            <person name="Bowler C."/>
            <person name="Boyen C."/>
            <person name="Brownlee C."/>
            <person name="Carrano C.J."/>
            <person name="Charrier B."/>
            <person name="Cho G.Y."/>
            <person name="Coelho S.M."/>
            <person name="Collen J."/>
            <person name="Corre E."/>
            <person name="Da Silva C."/>
            <person name="Delage L."/>
            <person name="Delaroque N."/>
            <person name="Dittami S.M."/>
            <person name="Doulbeau S."/>
            <person name="Elias M."/>
            <person name="Farnham G."/>
            <person name="Gachon C.M."/>
            <person name="Gschloessl B."/>
            <person name="Heesch S."/>
            <person name="Jabbari K."/>
            <person name="Jubin C."/>
            <person name="Kawai H."/>
            <person name="Kimura K."/>
            <person name="Kloareg B."/>
            <person name="Kupper F.C."/>
            <person name="Lang D."/>
            <person name="Le Bail A."/>
            <person name="Leblanc C."/>
            <person name="Lerouge P."/>
            <person name="Lohr M."/>
            <person name="Lopez P.J."/>
            <person name="Martens C."/>
            <person name="Maumus F."/>
            <person name="Michel G."/>
            <person name="Miranda-Saavedra D."/>
            <person name="Morales J."/>
            <person name="Moreau H."/>
            <person name="Motomura T."/>
            <person name="Nagasato C."/>
            <person name="Napoli C.A."/>
            <person name="Nelson D.R."/>
            <person name="Nyvall-Collen P."/>
            <person name="Peters A.F."/>
            <person name="Pommier C."/>
            <person name="Potin P."/>
            <person name="Poulain J."/>
            <person name="Quesneville H."/>
            <person name="Read B."/>
            <person name="Rensing S.A."/>
            <person name="Ritter A."/>
            <person name="Rousvoal S."/>
            <person name="Samanta M."/>
            <person name="Samson G."/>
            <person name="Schroeder D.C."/>
            <person name="Segurens B."/>
            <person name="Strittmatter M."/>
            <person name="Tonon T."/>
            <person name="Tregear J.W."/>
            <person name="Valentin K."/>
            <person name="von Dassow P."/>
            <person name="Yamagishi T."/>
            <person name="Van de Peer Y."/>
            <person name="Wincker P."/>
        </authorList>
    </citation>
    <scope>NUCLEOTIDE SEQUENCE [LARGE SCALE GENOMIC DNA]</scope>
    <source>
        <strain evidence="5">Ec32 / CCAP1310/4</strain>
    </source>
</reference>
<feature type="region of interest" description="Disordered" evidence="3">
    <location>
        <begin position="183"/>
        <end position="222"/>
    </location>
</feature>
<dbReference type="EMBL" id="FN648752">
    <property type="protein sequence ID" value="CBJ27062.1"/>
    <property type="molecule type" value="Genomic_DNA"/>
</dbReference>
<feature type="repeat" description="ARM" evidence="2">
    <location>
        <begin position="314"/>
        <end position="358"/>
    </location>
</feature>
<dbReference type="OMA" id="THKQPDL"/>
<dbReference type="Proteomes" id="UP000002630">
    <property type="component" value="Linkage Group LG33"/>
</dbReference>
<dbReference type="EMBL" id="FN649758">
    <property type="protein sequence ID" value="CBJ27062.1"/>
    <property type="molecule type" value="Genomic_DNA"/>
</dbReference>
<dbReference type="SMART" id="SM00185">
    <property type="entry name" value="ARM"/>
    <property type="match status" value="6"/>
</dbReference>
<evidence type="ECO:0000256" key="3">
    <source>
        <dbReference type="SAM" id="MobiDB-lite"/>
    </source>
</evidence>
<dbReference type="Gene3D" id="1.25.10.10">
    <property type="entry name" value="Leucine-rich Repeat Variant"/>
    <property type="match status" value="2"/>
</dbReference>